<evidence type="ECO:0000313" key="5">
    <source>
        <dbReference type="EMBL" id="HBJ09289.1"/>
    </source>
</evidence>
<dbReference type="InterPro" id="IPR014018">
    <property type="entry name" value="SecA_motor_DEAD"/>
</dbReference>
<evidence type="ECO:0000256" key="2">
    <source>
        <dbReference type="ARBA" id="ARBA00022927"/>
    </source>
</evidence>
<keyword evidence="2" id="KW-0813">Transport</keyword>
<dbReference type="PANTHER" id="PTHR30612">
    <property type="entry name" value="SECA INNER MEMBRANE COMPONENT OF SEC PROTEIN SECRETION SYSTEM"/>
    <property type="match status" value="1"/>
</dbReference>
<dbReference type="AlphaFoldDB" id="A0A354M450"/>
<dbReference type="Pfam" id="PF07517">
    <property type="entry name" value="SecA_DEAD"/>
    <property type="match status" value="1"/>
</dbReference>
<keyword evidence="1" id="KW-0472">Membrane</keyword>
<evidence type="ECO:0000313" key="6">
    <source>
        <dbReference type="Proteomes" id="UP000262954"/>
    </source>
</evidence>
<dbReference type="SMART" id="SM00957">
    <property type="entry name" value="SecA_DEAD"/>
    <property type="match status" value="1"/>
</dbReference>
<dbReference type="SUPFAM" id="SSF52540">
    <property type="entry name" value="P-loop containing nucleoside triphosphate hydrolases"/>
    <property type="match status" value="1"/>
</dbReference>
<dbReference type="GO" id="GO:0017038">
    <property type="term" value="P:protein import"/>
    <property type="evidence" value="ECO:0007669"/>
    <property type="project" value="InterPro"/>
</dbReference>
<organism evidence="5 6">
    <name type="scientific">Coprobacter fastidiosus</name>
    <dbReference type="NCBI Taxonomy" id="1099853"/>
    <lineage>
        <taxon>Bacteria</taxon>
        <taxon>Pseudomonadati</taxon>
        <taxon>Bacteroidota</taxon>
        <taxon>Bacteroidia</taxon>
        <taxon>Bacteroidales</taxon>
        <taxon>Barnesiellaceae</taxon>
        <taxon>Coprobacter</taxon>
    </lineage>
</organism>
<dbReference type="PROSITE" id="PS51196">
    <property type="entry name" value="SECA_MOTOR_DEAD"/>
    <property type="match status" value="1"/>
</dbReference>
<dbReference type="GO" id="GO:0031522">
    <property type="term" value="C:cell envelope Sec protein transport complex"/>
    <property type="evidence" value="ECO:0007669"/>
    <property type="project" value="TreeGrafter"/>
</dbReference>
<dbReference type="GO" id="GO:0005829">
    <property type="term" value="C:cytosol"/>
    <property type="evidence" value="ECO:0007669"/>
    <property type="project" value="TreeGrafter"/>
</dbReference>
<feature type="non-terminal residue" evidence="5">
    <location>
        <position position="232"/>
    </location>
</feature>
<accession>A0A354M450</accession>
<keyword evidence="1" id="KW-1003">Cell membrane</keyword>
<protein>
    <submittedName>
        <fullName evidence="5">Preprotein translocase subunit SecA</fullName>
    </submittedName>
</protein>
<keyword evidence="2" id="KW-0653">Protein transport</keyword>
<dbReference type="GO" id="GO:0005886">
    <property type="term" value="C:plasma membrane"/>
    <property type="evidence" value="ECO:0007669"/>
    <property type="project" value="TreeGrafter"/>
</dbReference>
<sequence>MGFNDFLKSLFGNKSQRDLKEILPYVNKVKEAYPAIEKLSDDELRACIDDVKKRVQDAVAPEKNRIAELRASVEEQDYEKREAIWEEIDKIEKTILEKYEKVLDEVLPEVFAVVKDTARRFAQNETITVTATPFDRELALTHDFVHIEGDKAIYQNHWVAGGNEVTWDMIHYDVQLFGGVVLHKGKIAEMATGEGKTLVATLPVFLNALTGNGVHVVTVNDYLAKRDSEWMG</sequence>
<dbReference type="GO" id="GO:0006605">
    <property type="term" value="P:protein targeting"/>
    <property type="evidence" value="ECO:0007669"/>
    <property type="project" value="InterPro"/>
</dbReference>
<evidence type="ECO:0000256" key="1">
    <source>
        <dbReference type="ARBA" id="ARBA00022475"/>
    </source>
</evidence>
<dbReference type="InterPro" id="IPR000185">
    <property type="entry name" value="SecA"/>
</dbReference>
<keyword evidence="3" id="KW-0811">Translocation</keyword>
<dbReference type="InterPro" id="IPR027417">
    <property type="entry name" value="P-loop_NTPase"/>
</dbReference>
<gene>
    <name evidence="5" type="primary">secA</name>
    <name evidence="5" type="ORF">DDY73_09830</name>
</gene>
<name>A0A354M450_9BACT</name>
<dbReference type="InterPro" id="IPR011115">
    <property type="entry name" value="SecA_DEAD"/>
</dbReference>
<proteinExistence type="predicted"/>
<dbReference type="GO" id="GO:0005524">
    <property type="term" value="F:ATP binding"/>
    <property type="evidence" value="ECO:0007669"/>
    <property type="project" value="InterPro"/>
</dbReference>
<dbReference type="PANTHER" id="PTHR30612:SF0">
    <property type="entry name" value="CHLOROPLAST PROTEIN-TRANSPORTING ATPASE"/>
    <property type="match status" value="1"/>
</dbReference>
<feature type="domain" description="SecA family profile" evidence="4">
    <location>
        <begin position="4"/>
        <end position="232"/>
    </location>
</feature>
<evidence type="ECO:0000259" key="4">
    <source>
        <dbReference type="PROSITE" id="PS51196"/>
    </source>
</evidence>
<dbReference type="EMBL" id="DNWC01000130">
    <property type="protein sequence ID" value="HBJ09289.1"/>
    <property type="molecule type" value="Genomic_DNA"/>
</dbReference>
<reference evidence="5 6" key="1">
    <citation type="journal article" date="2018" name="Nat. Biotechnol.">
        <title>A standardized bacterial taxonomy based on genome phylogeny substantially revises the tree of life.</title>
        <authorList>
            <person name="Parks D.H."/>
            <person name="Chuvochina M."/>
            <person name="Waite D.W."/>
            <person name="Rinke C."/>
            <person name="Skarshewski A."/>
            <person name="Chaumeil P.A."/>
            <person name="Hugenholtz P."/>
        </authorList>
    </citation>
    <scope>NUCLEOTIDE SEQUENCE [LARGE SCALE GENOMIC DNA]</scope>
    <source>
        <strain evidence="5">UBA11482</strain>
    </source>
</reference>
<dbReference type="Gene3D" id="3.40.50.300">
    <property type="entry name" value="P-loop containing nucleotide triphosphate hydrolases"/>
    <property type="match status" value="1"/>
</dbReference>
<evidence type="ECO:0000256" key="3">
    <source>
        <dbReference type="ARBA" id="ARBA00023010"/>
    </source>
</evidence>
<dbReference type="Proteomes" id="UP000262954">
    <property type="component" value="Unassembled WGS sequence"/>
</dbReference>
<dbReference type="GO" id="GO:0043952">
    <property type="term" value="P:protein transport by the Sec complex"/>
    <property type="evidence" value="ECO:0007669"/>
    <property type="project" value="TreeGrafter"/>
</dbReference>
<dbReference type="GO" id="GO:0006886">
    <property type="term" value="P:intracellular protein transport"/>
    <property type="evidence" value="ECO:0007669"/>
    <property type="project" value="InterPro"/>
</dbReference>
<comment type="caution">
    <text evidence="5">The sequence shown here is derived from an EMBL/GenBank/DDBJ whole genome shotgun (WGS) entry which is preliminary data.</text>
</comment>